<evidence type="ECO:0000313" key="2">
    <source>
        <dbReference type="Proteomes" id="UP001497382"/>
    </source>
</evidence>
<proteinExistence type="predicted"/>
<organism evidence="1 2">
    <name type="scientific">Larinioides sclopetarius</name>
    <dbReference type="NCBI Taxonomy" id="280406"/>
    <lineage>
        <taxon>Eukaryota</taxon>
        <taxon>Metazoa</taxon>
        <taxon>Ecdysozoa</taxon>
        <taxon>Arthropoda</taxon>
        <taxon>Chelicerata</taxon>
        <taxon>Arachnida</taxon>
        <taxon>Araneae</taxon>
        <taxon>Araneomorphae</taxon>
        <taxon>Entelegynae</taxon>
        <taxon>Araneoidea</taxon>
        <taxon>Araneidae</taxon>
        <taxon>Larinioides</taxon>
    </lineage>
</organism>
<evidence type="ECO:0000313" key="1">
    <source>
        <dbReference type="EMBL" id="CAL1297022.1"/>
    </source>
</evidence>
<feature type="non-terminal residue" evidence="1">
    <location>
        <position position="107"/>
    </location>
</feature>
<keyword evidence="2" id="KW-1185">Reference proteome</keyword>
<comment type="caution">
    <text evidence="1">The sequence shown here is derived from an EMBL/GenBank/DDBJ whole genome shotgun (WGS) entry which is preliminary data.</text>
</comment>
<accession>A0AAV2BLD9</accession>
<protein>
    <submittedName>
        <fullName evidence="1">Uncharacterized protein</fullName>
    </submittedName>
</protein>
<dbReference type="AlphaFoldDB" id="A0AAV2BLD9"/>
<reference evidence="1 2" key="1">
    <citation type="submission" date="2024-04" db="EMBL/GenBank/DDBJ databases">
        <authorList>
            <person name="Rising A."/>
            <person name="Reimegard J."/>
            <person name="Sonavane S."/>
            <person name="Akerstrom W."/>
            <person name="Nylinder S."/>
            <person name="Hedman E."/>
            <person name="Kallberg Y."/>
        </authorList>
    </citation>
    <scope>NUCLEOTIDE SEQUENCE [LARGE SCALE GENOMIC DNA]</scope>
</reference>
<name>A0AAV2BLD9_9ARAC</name>
<feature type="non-terminal residue" evidence="1">
    <location>
        <position position="1"/>
    </location>
</feature>
<dbReference type="EMBL" id="CAXIEN010000410">
    <property type="protein sequence ID" value="CAL1297022.1"/>
    <property type="molecule type" value="Genomic_DNA"/>
</dbReference>
<dbReference type="Proteomes" id="UP001497382">
    <property type="component" value="Unassembled WGS sequence"/>
</dbReference>
<gene>
    <name evidence="1" type="ORF">LARSCL_LOCUS20053</name>
</gene>
<sequence length="107" mass="12203">QNIKEIAEDVCREDSPLHLGVVQNIGCFSEVLDNYDESCKTRVEFKTAKIKMHLYDIEAKRRNKNNRDPELWQPLSCIVDALKLSCFISKVSERCGSDAKDVASEIL</sequence>